<reference evidence="1" key="1">
    <citation type="submission" date="2024-02" db="EMBL/GenBank/DDBJ databases">
        <authorList>
            <consortium name="ELIXIR-Norway"/>
            <consortium name="Elixir Norway"/>
        </authorList>
    </citation>
    <scope>NUCLEOTIDE SEQUENCE</scope>
</reference>
<evidence type="ECO:0000313" key="2">
    <source>
        <dbReference type="Proteomes" id="UP001497444"/>
    </source>
</evidence>
<accession>A0ABP0X190</accession>
<evidence type="ECO:0000313" key="1">
    <source>
        <dbReference type="EMBL" id="CAK9272827.1"/>
    </source>
</evidence>
<protein>
    <submittedName>
        <fullName evidence="1">Uncharacterized protein</fullName>
    </submittedName>
</protein>
<organism evidence="1 2">
    <name type="scientific">Sphagnum jensenii</name>
    <dbReference type="NCBI Taxonomy" id="128206"/>
    <lineage>
        <taxon>Eukaryota</taxon>
        <taxon>Viridiplantae</taxon>
        <taxon>Streptophyta</taxon>
        <taxon>Embryophyta</taxon>
        <taxon>Bryophyta</taxon>
        <taxon>Sphagnophytina</taxon>
        <taxon>Sphagnopsida</taxon>
        <taxon>Sphagnales</taxon>
        <taxon>Sphagnaceae</taxon>
        <taxon>Sphagnum</taxon>
    </lineage>
</organism>
<gene>
    <name evidence="1" type="ORF">CSSPJE1EN1_LOCUS18305</name>
</gene>
<dbReference type="PANTHER" id="PTHR37067">
    <property type="entry name" value="PX DOMAIN-CONTAINING PROTEIN"/>
    <property type="match status" value="1"/>
</dbReference>
<name>A0ABP0X190_9BRYO</name>
<proteinExistence type="predicted"/>
<dbReference type="Proteomes" id="UP001497444">
    <property type="component" value="Chromosome 5"/>
</dbReference>
<keyword evidence="2" id="KW-1185">Reference proteome</keyword>
<dbReference type="PANTHER" id="PTHR37067:SF3">
    <property type="entry name" value="PX DOMAIN-CONTAINING PROTEIN"/>
    <property type="match status" value="1"/>
</dbReference>
<dbReference type="EMBL" id="OZ020100">
    <property type="protein sequence ID" value="CAK9272827.1"/>
    <property type="molecule type" value="Genomic_DNA"/>
</dbReference>
<sequence>MADIATGLDIRSTVDAALINEMNPTTIIQRNGWIVTKDAVVMHIRDQGSWARNLYNELSHIEKQQTLQEISIFSLSIVADGLQIQAERDSNNNARELEAPPVMPTYLVKMRPNVFISEVVDQYRGHLAKHWSADLIDKAESEHRELLVVYAREPDVKVALDKHDEKTFFKERGTA</sequence>